<dbReference type="AlphaFoldDB" id="A0A6I9X2H7"/>
<feature type="transmembrane region" description="Helical" evidence="3">
    <location>
        <begin position="12"/>
        <end position="33"/>
    </location>
</feature>
<evidence type="ECO:0000313" key="6">
    <source>
        <dbReference type="RefSeq" id="XP_013908032.1"/>
    </source>
</evidence>
<dbReference type="GO" id="GO:0005509">
    <property type="term" value="F:calcium ion binding"/>
    <property type="evidence" value="ECO:0007669"/>
    <property type="project" value="InterPro"/>
</dbReference>
<dbReference type="GO" id="GO:0021675">
    <property type="term" value="P:nerve development"/>
    <property type="evidence" value="ECO:0007669"/>
    <property type="project" value="TreeGrafter"/>
</dbReference>
<proteinExistence type="predicted"/>
<name>A0A6I9X2H7_9SAUR</name>
<dbReference type="GO" id="GO:0016011">
    <property type="term" value="C:dystroglycan complex"/>
    <property type="evidence" value="ECO:0007669"/>
    <property type="project" value="TreeGrafter"/>
</dbReference>
<dbReference type="GO" id="GO:0042383">
    <property type="term" value="C:sarcolemma"/>
    <property type="evidence" value="ECO:0007669"/>
    <property type="project" value="TreeGrafter"/>
</dbReference>
<dbReference type="GO" id="GO:0043236">
    <property type="term" value="F:laminin binding"/>
    <property type="evidence" value="ECO:0007669"/>
    <property type="project" value="TreeGrafter"/>
</dbReference>
<dbReference type="SUPFAM" id="SSF49313">
    <property type="entry name" value="Cadherin-like"/>
    <property type="match status" value="1"/>
</dbReference>
<accession>A0A6I9X2H7</accession>
<dbReference type="GO" id="GO:0016203">
    <property type="term" value="P:muscle attachment"/>
    <property type="evidence" value="ECO:0007669"/>
    <property type="project" value="TreeGrafter"/>
</dbReference>
<dbReference type="GO" id="GO:0007411">
    <property type="term" value="P:axon guidance"/>
    <property type="evidence" value="ECO:0007669"/>
    <property type="project" value="TreeGrafter"/>
</dbReference>
<sequence length="1263" mass="140963">MDQRFDAWLLRSLWVFCIILNLLYLPIGLICSVRKAYLLHNWMGASTNPMMASNIDLASPLPSGKQVPTAFSLNVFLWTFLIVAGISLVAKEPHRTCEDAEILQGLTGRWAVTGKRSSHPLSLFACQRRITYYEITLALSKWLEHSISTNEHEGIRLTEKGLQLTVVVAHGEACEIPSARAEVTLRGQDFICVHAKNIICSGGWYAKHLSITFAEIVLQTDNTLEIKERLNLICTMAEYLHLDPSSLALISVGDSLNKYFRKLTVLAEGLRYINSTKRHHVGLCWPVGYGVFAMLSELVRVLRHNVESNNLSRLLGYEIVGWRVLKQGYEKRNPKKIWQKRKMSTPKPTWIPSQTKKSTVLIAAVPETKSEASSSLVNKTTFSVTHPYADLSTQPVMVNVDLESLQVSKSTLFHYLSSELSPSLMLSSTEFEEKGTFETPPISEHLLYGPSLDTATQGDFPTTQKSEPKYNSTFYYFSLFIPMTKNYFSNSVGHPRDILSEEMPSTPSSPEPLSGELRNLSDHSPFIHRTMSGFKFGEIISIIELSLPSMATLAYLRISWSSSELSFSSDAISLIFLHDSYWNPKLLNVDSSVSDTFMTLTPIKQTDLSEWIKSSILTNTPSIFDALVTDFHPKLGSLPNACPSTQLYCWDNVPTSSKRSTDRLNNNTLFSSKTLLTFSLLTKTISNPVLSPSFSSVSVELTLLFGSGNIFPMEKLPDRRQVSSDGMNPGESFATIPLTYRFVTTGNSVLVVTKTEMDTSLRIKGTTLFYITTSSAVILSSGFLRQGERSHRKSQALEWLSCGSIWITPPLELAHTSSFHFSTNQCDSIHNLVRTPVIESDALPLDTNDLSLGSSFGTKTNVQITKDVVSKSKEAVIVFSHIGVSVENGLPATTLYQKTQGQPNTPPRVIHVIKWIAATVGHEFSFLIPPETFHDQEDGDSTQLTLGMIPVDGSPTDLESWLQFNARDRSMYGYPLAADFQYSPQEFVLFATDSGGLKTEDKFVVQIFKPAIIPCHVYTVIATNSYHSFLKNRTRIHFFFKKLSDYLLAESPADVVLLHLKTGSAVFTWYNKSLCPKTEECARDDIQHVLTKLGRPGEDVHPDFAEAMLPEFKIEQIGEVAYAGICSSATNPTNESEVFNRTVTGFNGGNCWITNALTALLIAVCSTTLVFLIVVHCQKYHKKTFQPLCSLSCGHIDFNMDMPTLRQSPPLEQDVPPLTRLPLPVSMGFQQRSFRPHQALVITRLPSPPKYRLPPLYGRQDPG</sequence>
<dbReference type="RefSeq" id="XP_013908032.1">
    <property type="nucleotide sequence ID" value="XM_014052557.1"/>
</dbReference>
<dbReference type="OrthoDB" id="5990676at2759"/>
<dbReference type="Gene3D" id="3.30.70.1040">
    <property type="entry name" value="Dystroglycan, domain 2"/>
    <property type="match status" value="1"/>
</dbReference>
<dbReference type="Proteomes" id="UP000504617">
    <property type="component" value="Unplaced"/>
</dbReference>
<organism evidence="5 6">
    <name type="scientific">Thamnophis sirtalis</name>
    <dbReference type="NCBI Taxonomy" id="35019"/>
    <lineage>
        <taxon>Eukaryota</taxon>
        <taxon>Metazoa</taxon>
        <taxon>Chordata</taxon>
        <taxon>Craniata</taxon>
        <taxon>Vertebrata</taxon>
        <taxon>Euteleostomi</taxon>
        <taxon>Lepidosauria</taxon>
        <taxon>Squamata</taxon>
        <taxon>Bifurcata</taxon>
        <taxon>Unidentata</taxon>
        <taxon>Episquamata</taxon>
        <taxon>Toxicofera</taxon>
        <taxon>Serpentes</taxon>
        <taxon>Colubroidea</taxon>
        <taxon>Colubridae</taxon>
        <taxon>Natricinae</taxon>
        <taxon>Thamnophis</taxon>
    </lineage>
</organism>
<dbReference type="InterPro" id="IPR013783">
    <property type="entry name" value="Ig-like_fold"/>
</dbReference>
<keyword evidence="5" id="KW-1185">Reference proteome</keyword>
<keyword evidence="3" id="KW-1133">Transmembrane helix</keyword>
<dbReference type="GO" id="GO:0005856">
    <property type="term" value="C:cytoskeleton"/>
    <property type="evidence" value="ECO:0007669"/>
    <property type="project" value="UniProtKB-SubCell"/>
</dbReference>
<comment type="subcellular location">
    <subcellularLocation>
        <location evidence="1">Membrane</location>
    </subcellularLocation>
</comment>
<dbReference type="KEGG" id="tsr:106538138"/>
<dbReference type="PANTHER" id="PTHR21559">
    <property type="entry name" value="DYSTROGLYCAN-RELATED"/>
    <property type="match status" value="1"/>
</dbReference>
<evidence type="ECO:0000313" key="5">
    <source>
        <dbReference type="Proteomes" id="UP000504617"/>
    </source>
</evidence>
<gene>
    <name evidence="6" type="primary">LOC106538138</name>
</gene>
<feature type="transmembrane region" description="Helical" evidence="3">
    <location>
        <begin position="1152"/>
        <end position="1175"/>
    </location>
</feature>
<dbReference type="Gene3D" id="2.60.40.10">
    <property type="entry name" value="Immunoglobulins"/>
    <property type="match status" value="1"/>
</dbReference>
<dbReference type="SUPFAM" id="SSF111006">
    <property type="entry name" value="Dystroglycan, domain 2"/>
    <property type="match status" value="1"/>
</dbReference>
<dbReference type="PROSITE" id="PS51699">
    <property type="entry name" value="SEA_DG"/>
    <property type="match status" value="1"/>
</dbReference>
<dbReference type="InterPro" id="IPR030398">
    <property type="entry name" value="SEA_DG_dom"/>
</dbReference>
<dbReference type="InterPro" id="IPR015919">
    <property type="entry name" value="Cadherin-like_sf"/>
</dbReference>
<reference evidence="6" key="1">
    <citation type="submission" date="2025-08" db="UniProtKB">
        <authorList>
            <consortium name="RefSeq"/>
        </authorList>
    </citation>
    <scope>IDENTIFICATION</scope>
</reference>
<evidence type="ECO:0000256" key="1">
    <source>
        <dbReference type="ARBA" id="ARBA00004370"/>
    </source>
</evidence>
<evidence type="ECO:0000256" key="3">
    <source>
        <dbReference type="SAM" id="Phobius"/>
    </source>
</evidence>
<dbReference type="InterPro" id="IPR027468">
    <property type="entry name" value="Alpha-dystroglycan_domain_2"/>
</dbReference>
<feature type="domain" description="Peptidase S72" evidence="4">
    <location>
        <begin position="1013"/>
        <end position="1124"/>
    </location>
</feature>
<dbReference type="PANTHER" id="PTHR21559:SF24">
    <property type="entry name" value="DYSTROGLYCAN 1"/>
    <property type="match status" value="1"/>
</dbReference>
<keyword evidence="2 3" id="KW-0472">Membrane</keyword>
<keyword evidence="3" id="KW-0812">Transmembrane</keyword>
<dbReference type="GeneID" id="106538138"/>
<protein>
    <submittedName>
        <fullName evidence="6">Uncharacterized protein LOC106538138</fullName>
    </submittedName>
</protein>
<evidence type="ECO:0000259" key="4">
    <source>
        <dbReference type="PROSITE" id="PS51699"/>
    </source>
</evidence>
<evidence type="ECO:0000256" key="2">
    <source>
        <dbReference type="ARBA" id="ARBA00023136"/>
    </source>
</evidence>
<dbReference type="GO" id="GO:0002009">
    <property type="term" value="P:morphogenesis of an epithelium"/>
    <property type="evidence" value="ECO:0007669"/>
    <property type="project" value="TreeGrafter"/>
</dbReference>